<dbReference type="Proteomes" id="UP001482231">
    <property type="component" value="Unassembled WGS sequence"/>
</dbReference>
<feature type="transmembrane region" description="Helical" evidence="8">
    <location>
        <begin position="72"/>
        <end position="93"/>
    </location>
</feature>
<feature type="transmembrane region" description="Helical" evidence="8">
    <location>
        <begin position="320"/>
        <end position="339"/>
    </location>
</feature>
<proteinExistence type="predicted"/>
<feature type="transmembrane region" description="Helical" evidence="8">
    <location>
        <begin position="190"/>
        <end position="209"/>
    </location>
</feature>
<evidence type="ECO:0000256" key="4">
    <source>
        <dbReference type="ARBA" id="ARBA00022679"/>
    </source>
</evidence>
<keyword evidence="3 10" id="KW-0328">Glycosyltransferase</keyword>
<feature type="transmembrane region" description="Helical" evidence="8">
    <location>
        <begin position="105"/>
        <end position="129"/>
    </location>
</feature>
<dbReference type="RefSeq" id="WP_347308337.1">
    <property type="nucleotide sequence ID" value="NZ_JBAJEX010000006.1"/>
</dbReference>
<gene>
    <name evidence="10" type="ORF">V6E02_08370</name>
</gene>
<protein>
    <submittedName>
        <fullName evidence="10">Glycosyltransferase family 39 protein</fullName>
        <ecNumber evidence="10">2.4.-.-</ecNumber>
    </submittedName>
</protein>
<organism evidence="10 11">
    <name type="scientific">Thiobacter aerophilum</name>
    <dbReference type="NCBI Taxonomy" id="3121275"/>
    <lineage>
        <taxon>Bacteria</taxon>
        <taxon>Pseudomonadati</taxon>
        <taxon>Pseudomonadota</taxon>
        <taxon>Betaproteobacteria</taxon>
        <taxon>Burkholderiales</taxon>
        <taxon>Thiobacteraceae</taxon>
        <taxon>Thiobacter</taxon>
    </lineage>
</organism>
<dbReference type="PANTHER" id="PTHR33908">
    <property type="entry name" value="MANNOSYLTRANSFERASE YKCB-RELATED"/>
    <property type="match status" value="1"/>
</dbReference>
<evidence type="ECO:0000256" key="5">
    <source>
        <dbReference type="ARBA" id="ARBA00022692"/>
    </source>
</evidence>
<sequence length="505" mass="57712">MSGADLRLARAFHWVLGLGLLLKLVLAAVAPMSGDEAYFLIWGREPALGYYDHPPMVGWLLALMLPFSEAGWVLRLPAVLASLLVGYGIFHLLRDVNREKAYLAALLYLVAPTSLLNVIITTDSGLIVWSFLSAALLWRGEQSKRPADYFWAGIFLGLAWLSKYFAALLTLAYLVHWLLGPHDASRHRRFLLLLLAAMPFIALNVYWNYGHCWANIMFNVFNRHGDAGFAIERPLIYLALLIYLFTPPLLIALWRARKHFTSAKARYFGLCTAVPFGVFGLLSFVKLIGLHWVLSFYPFFFIFAALVLEASALRRALKFMMVLTGLHLLAILVFALLPLQAFERWSKYDGMVFMLRPQTILAELAPYEDRYVFATDGYSASAIIAYHAKRPFIVFGEASSHARHDDIVTDFRALDGKNILILLKKEPEFDKFGPYFRRVSFQNFSVEGARFYLVLGEGFDYPRYREQVLRPIKEKYYAVPRFLPMGGCYFCEKYFPKEACRAAHR</sequence>
<evidence type="ECO:0000256" key="2">
    <source>
        <dbReference type="ARBA" id="ARBA00022475"/>
    </source>
</evidence>
<dbReference type="InterPro" id="IPR038731">
    <property type="entry name" value="RgtA/B/C-like"/>
</dbReference>
<dbReference type="InterPro" id="IPR050297">
    <property type="entry name" value="LipidA_mod_glycosyltrf_83"/>
</dbReference>
<feature type="transmembrane region" description="Helical" evidence="8">
    <location>
        <begin position="235"/>
        <end position="254"/>
    </location>
</feature>
<keyword evidence="6 8" id="KW-1133">Transmembrane helix</keyword>
<keyword evidence="5 8" id="KW-0812">Transmembrane</keyword>
<feature type="domain" description="Glycosyltransferase RgtA/B/C/D-like" evidence="9">
    <location>
        <begin position="52"/>
        <end position="207"/>
    </location>
</feature>
<keyword evidence="11" id="KW-1185">Reference proteome</keyword>
<dbReference type="GO" id="GO:0016757">
    <property type="term" value="F:glycosyltransferase activity"/>
    <property type="evidence" value="ECO:0007669"/>
    <property type="project" value="UniProtKB-KW"/>
</dbReference>
<accession>A0ABV0EI96</accession>
<feature type="transmembrane region" description="Helical" evidence="8">
    <location>
        <begin position="149"/>
        <end position="178"/>
    </location>
</feature>
<keyword evidence="7 8" id="KW-0472">Membrane</keyword>
<evidence type="ECO:0000313" key="10">
    <source>
        <dbReference type="EMBL" id="MEO1767223.1"/>
    </source>
</evidence>
<evidence type="ECO:0000313" key="11">
    <source>
        <dbReference type="Proteomes" id="UP001482231"/>
    </source>
</evidence>
<keyword evidence="4 10" id="KW-0808">Transferase</keyword>
<name>A0ABV0EI96_9BURK</name>
<evidence type="ECO:0000256" key="3">
    <source>
        <dbReference type="ARBA" id="ARBA00022676"/>
    </source>
</evidence>
<dbReference type="EC" id="2.4.-.-" evidence="10"/>
<feature type="transmembrane region" description="Helical" evidence="8">
    <location>
        <begin position="266"/>
        <end position="284"/>
    </location>
</feature>
<evidence type="ECO:0000256" key="1">
    <source>
        <dbReference type="ARBA" id="ARBA00004651"/>
    </source>
</evidence>
<evidence type="ECO:0000256" key="6">
    <source>
        <dbReference type="ARBA" id="ARBA00022989"/>
    </source>
</evidence>
<evidence type="ECO:0000256" key="7">
    <source>
        <dbReference type="ARBA" id="ARBA00023136"/>
    </source>
</evidence>
<feature type="transmembrane region" description="Helical" evidence="8">
    <location>
        <begin position="290"/>
        <end position="308"/>
    </location>
</feature>
<dbReference type="PANTHER" id="PTHR33908:SF11">
    <property type="entry name" value="MEMBRANE PROTEIN"/>
    <property type="match status" value="1"/>
</dbReference>
<evidence type="ECO:0000259" key="9">
    <source>
        <dbReference type="Pfam" id="PF13231"/>
    </source>
</evidence>
<reference evidence="10 11" key="1">
    <citation type="submission" date="2024-02" db="EMBL/GenBank/DDBJ databases">
        <title>New thermophilic sulfur-oxidizing bacteria from a hot springs of the Uzon caldera (Kamchatka, Russia).</title>
        <authorList>
            <person name="Dukat A.M."/>
            <person name="Elcheninov A.G."/>
            <person name="Frolov E.N."/>
        </authorList>
    </citation>
    <scope>NUCLEOTIDE SEQUENCE [LARGE SCALE GENOMIC DNA]</scope>
    <source>
        <strain evidence="10 11">AK1</strain>
    </source>
</reference>
<comment type="subcellular location">
    <subcellularLocation>
        <location evidence="1">Cell membrane</location>
        <topology evidence="1">Multi-pass membrane protein</topology>
    </subcellularLocation>
</comment>
<dbReference type="Pfam" id="PF13231">
    <property type="entry name" value="PMT_2"/>
    <property type="match status" value="1"/>
</dbReference>
<keyword evidence="2" id="KW-1003">Cell membrane</keyword>
<evidence type="ECO:0000256" key="8">
    <source>
        <dbReference type="SAM" id="Phobius"/>
    </source>
</evidence>
<dbReference type="EMBL" id="JBAJEX010000006">
    <property type="protein sequence ID" value="MEO1767223.1"/>
    <property type="molecule type" value="Genomic_DNA"/>
</dbReference>
<comment type="caution">
    <text evidence="10">The sequence shown here is derived from an EMBL/GenBank/DDBJ whole genome shotgun (WGS) entry which is preliminary data.</text>
</comment>